<dbReference type="Proteomes" id="UP000249377">
    <property type="component" value="Unassembled WGS sequence"/>
</dbReference>
<evidence type="ECO:0000313" key="2">
    <source>
        <dbReference type="Proteomes" id="UP000249377"/>
    </source>
</evidence>
<comment type="caution">
    <text evidence="1">The sequence shown here is derived from an EMBL/GenBank/DDBJ whole genome shotgun (WGS) entry which is preliminary data.</text>
</comment>
<protein>
    <submittedName>
        <fullName evidence="1">Uncharacterized protein</fullName>
    </submittedName>
</protein>
<keyword evidence="2" id="KW-1185">Reference proteome</keyword>
<name>A0A328UM44_9FIRM</name>
<accession>A0A328UM44</accession>
<evidence type="ECO:0000313" key="1">
    <source>
        <dbReference type="EMBL" id="RAQ30563.1"/>
    </source>
</evidence>
<reference evidence="1 2" key="1">
    <citation type="submission" date="2018-06" db="EMBL/GenBank/DDBJ databases">
        <title>Noncontiguous genome sequence of Ruminococcaceae bacterium ASD2818.</title>
        <authorList>
            <person name="Chaplin A.V."/>
            <person name="Sokolova S.R."/>
            <person name="Kochetkova T.O."/>
            <person name="Goltsov A.Y."/>
            <person name="Trofimov D.Y."/>
            <person name="Efimov B.A."/>
        </authorList>
    </citation>
    <scope>NUCLEOTIDE SEQUENCE [LARGE SCALE GENOMIC DNA]</scope>
    <source>
        <strain evidence="1 2">ASD2818</strain>
    </source>
</reference>
<dbReference type="AlphaFoldDB" id="A0A328UM44"/>
<organism evidence="1 2">
    <name type="scientific">Hydrogeniiclostridium mannosilyticum</name>
    <dbReference type="NCBI Taxonomy" id="2764322"/>
    <lineage>
        <taxon>Bacteria</taxon>
        <taxon>Bacillati</taxon>
        <taxon>Bacillota</taxon>
        <taxon>Clostridia</taxon>
        <taxon>Eubacteriales</taxon>
        <taxon>Acutalibacteraceae</taxon>
        <taxon>Hydrogeniiclostridium</taxon>
    </lineage>
</organism>
<sequence>MCRRFQRRAAKVYYATLPFSGPHGKMYEIKENAALEEIPYNKLKLYSHYNTNFVQIATL</sequence>
<dbReference type="EMBL" id="QLYR01000001">
    <property type="protein sequence ID" value="RAQ30563.1"/>
    <property type="molecule type" value="Genomic_DNA"/>
</dbReference>
<proteinExistence type="predicted"/>
<gene>
    <name evidence="1" type="ORF">DPQ25_03435</name>
</gene>